<sequence length="209" mass="24655">MTNWAEKATANILHLSRANNLAEALREWVTTGGYEDSHNIEEVCELCEHEGLRYQYEIENLTTRKTLWVGSTCITKFIPLFENGREIIGEEAKASLLRRRQTEYENQSREERAFDLLSKLAKKHPDKFAQISWRTTWKLGYSAKQLLMISVYCKQNGFTFNSADFRINTRRGRVVDQVGDLEYWQYRRLRAALPKSRRVNFDAYFQELK</sequence>
<gene>
    <name evidence="1" type="ordered locus">Mmol_1459</name>
</gene>
<reference evidence="1 2" key="2">
    <citation type="journal article" date="2011" name="J. Bacteriol.">
        <title>Genomes of three methylotrophs from a single niche uncover genetic and metabolic divergence of Methylophilaceae.</title>
        <authorList>
            <person name="Lapidus A."/>
            <person name="Clum A."/>
            <person name="Labutti K."/>
            <person name="Kaluzhnaya M.G."/>
            <person name="Lim S."/>
            <person name="Beck D.A."/>
            <person name="Glavina Del Rio T."/>
            <person name="Nolan M."/>
            <person name="Mavromatis K."/>
            <person name="Huntemann M."/>
            <person name="Lucas S."/>
            <person name="Lidstrom M.E."/>
            <person name="Ivanova N."/>
            <person name="Chistoserdova L."/>
        </authorList>
    </citation>
    <scope>NUCLEOTIDE SEQUENCE [LARGE SCALE GENOMIC DNA]</scope>
    <source>
        <strain evidence="2">JLW8 / ATCC BAA-1282 / DSM 17540</strain>
    </source>
</reference>
<accession>C6WWR4</accession>
<dbReference type="OrthoDB" id="2318182at2"/>
<evidence type="ECO:0000313" key="1">
    <source>
        <dbReference type="EMBL" id="ACT48363.1"/>
    </source>
</evidence>
<dbReference type="HOGENOM" id="CLU_1370326_0_0_4"/>
<keyword evidence="2" id="KW-1185">Reference proteome</keyword>
<organism evidence="1 2">
    <name type="scientific">Methylotenera mobilis (strain JLW8 / ATCC BAA-1282 / DSM 17540)</name>
    <dbReference type="NCBI Taxonomy" id="583345"/>
    <lineage>
        <taxon>Bacteria</taxon>
        <taxon>Pseudomonadati</taxon>
        <taxon>Pseudomonadota</taxon>
        <taxon>Betaproteobacteria</taxon>
        <taxon>Nitrosomonadales</taxon>
        <taxon>Methylophilaceae</taxon>
        <taxon>Methylotenera</taxon>
    </lineage>
</organism>
<dbReference type="RefSeq" id="WP_015832398.1">
    <property type="nucleotide sequence ID" value="NC_012968.1"/>
</dbReference>
<reference evidence="2" key="1">
    <citation type="submission" date="2009-07" db="EMBL/GenBank/DDBJ databases">
        <title>Complete sequence of Methylotenera mobilis JLW8.</title>
        <authorList>
            <consortium name="US DOE Joint Genome Institute"/>
            <person name="Lucas S."/>
            <person name="Copeland A."/>
            <person name="Lapidus A."/>
            <person name="Glavina del Rio T."/>
            <person name="Tice H."/>
            <person name="Bruce D."/>
            <person name="Goodwin L."/>
            <person name="Pitluck S."/>
            <person name="LaButti K.M."/>
            <person name="Clum A."/>
            <person name="Larimer F."/>
            <person name="Land M."/>
            <person name="Hauser L."/>
            <person name="Kyrpides N."/>
            <person name="Mikhailova N."/>
            <person name="Kayluzhnaya M."/>
            <person name="Chistoserdova L."/>
        </authorList>
    </citation>
    <scope>NUCLEOTIDE SEQUENCE [LARGE SCALE GENOMIC DNA]</scope>
    <source>
        <strain evidence="2">JLW8 / ATCC BAA-1282 / DSM 17540</strain>
    </source>
</reference>
<evidence type="ECO:0000313" key="2">
    <source>
        <dbReference type="Proteomes" id="UP000002742"/>
    </source>
</evidence>
<dbReference type="STRING" id="583345.Mmol_1459"/>
<dbReference type="EMBL" id="CP001672">
    <property type="protein sequence ID" value="ACT48363.1"/>
    <property type="molecule type" value="Genomic_DNA"/>
</dbReference>
<dbReference type="AlphaFoldDB" id="C6WWR4"/>
<proteinExistence type="predicted"/>
<dbReference type="Proteomes" id="UP000002742">
    <property type="component" value="Chromosome"/>
</dbReference>
<dbReference type="KEGG" id="mmb:Mmol_1459"/>
<name>C6WWR4_METML</name>
<protein>
    <submittedName>
        <fullName evidence="1">Uncharacterized protein</fullName>
    </submittedName>
</protein>